<gene>
    <name evidence="1" type="ORF">JJN12_10595</name>
</gene>
<dbReference type="RefSeq" id="WP_208429652.1">
    <property type="nucleotide sequence ID" value="NZ_JAEPRJ010000001.1"/>
</dbReference>
<sequence length="176" mass="20402">MKINKNPVQYYVEGETEKVFIEQIKNKYVLSGKIDVLNILQNEIKNSRLMNIKPDTTIVLIFDTDVEEEGLLKKLENNIKILRGSKRVKEIIIIPQVLNFEDELVYATNIKSIEKFIPKCTKKEFKGKFIKLGSGMVAMLEKQDFNADKLWSRSVNNGNIFYIINKDEIMSAKIKI</sequence>
<reference evidence="1 2" key="1">
    <citation type="submission" date="2021-01" db="EMBL/GenBank/DDBJ databases">
        <title>Isolation and description of Catonella massiliensis sp. nov., a novel Catonella species, isolated from a stable periodontitis subject.</title>
        <authorList>
            <person name="Antezack A."/>
            <person name="Boxberger M."/>
            <person name="La Scola B."/>
            <person name="Monnet-Corti V."/>
        </authorList>
    </citation>
    <scope>NUCLEOTIDE SEQUENCE [LARGE SCALE GENOMIC DNA]</scope>
    <source>
        <strain evidence="1 2">Marseille-Q4567</strain>
    </source>
</reference>
<organism evidence="1 2">
    <name type="scientific">Catonella massiliensis</name>
    <dbReference type="NCBI Taxonomy" id="2799636"/>
    <lineage>
        <taxon>Bacteria</taxon>
        <taxon>Bacillati</taxon>
        <taxon>Bacillota</taxon>
        <taxon>Clostridia</taxon>
        <taxon>Lachnospirales</taxon>
        <taxon>Lachnospiraceae</taxon>
        <taxon>Catonella</taxon>
    </lineage>
</organism>
<keyword evidence="2" id="KW-1185">Reference proteome</keyword>
<comment type="caution">
    <text evidence="1">The sequence shown here is derived from an EMBL/GenBank/DDBJ whole genome shotgun (WGS) entry which is preliminary data.</text>
</comment>
<accession>A0ABS1J238</accession>
<evidence type="ECO:0000313" key="2">
    <source>
        <dbReference type="Proteomes" id="UP000604730"/>
    </source>
</evidence>
<dbReference type="EMBL" id="JAEPRJ010000001">
    <property type="protein sequence ID" value="MBK5898220.1"/>
    <property type="molecule type" value="Genomic_DNA"/>
</dbReference>
<evidence type="ECO:0000313" key="1">
    <source>
        <dbReference type="EMBL" id="MBK5898220.1"/>
    </source>
</evidence>
<name>A0ABS1J238_9FIRM</name>
<dbReference type="Proteomes" id="UP000604730">
    <property type="component" value="Unassembled WGS sequence"/>
</dbReference>
<proteinExistence type="predicted"/>
<protein>
    <submittedName>
        <fullName evidence="1">Uncharacterized protein</fullName>
    </submittedName>
</protein>